<feature type="compositionally biased region" description="Basic and acidic residues" evidence="1">
    <location>
        <begin position="96"/>
        <end position="111"/>
    </location>
</feature>
<protein>
    <submittedName>
        <fullName evidence="3">Uncharacterized protein</fullName>
    </submittedName>
</protein>
<evidence type="ECO:0000256" key="2">
    <source>
        <dbReference type="SAM" id="SignalP"/>
    </source>
</evidence>
<dbReference type="Proteomes" id="UP000077623">
    <property type="component" value="Unassembled WGS sequence"/>
</dbReference>
<proteinExistence type="predicted"/>
<evidence type="ECO:0000313" key="4">
    <source>
        <dbReference type="Proteomes" id="UP000077623"/>
    </source>
</evidence>
<gene>
    <name evidence="3" type="ORF">A6V39_01100</name>
</gene>
<feature type="region of interest" description="Disordered" evidence="1">
    <location>
        <begin position="87"/>
        <end position="322"/>
    </location>
</feature>
<evidence type="ECO:0000256" key="1">
    <source>
        <dbReference type="SAM" id="MobiDB-lite"/>
    </source>
</evidence>
<keyword evidence="4" id="KW-1185">Reference proteome</keyword>
<organism evidence="3 4">
    <name type="scientific">Candidatus Mycoplasma haematobovis</name>
    <dbReference type="NCBI Taxonomy" id="432608"/>
    <lineage>
        <taxon>Bacteria</taxon>
        <taxon>Bacillati</taxon>
        <taxon>Mycoplasmatota</taxon>
        <taxon>Mollicutes</taxon>
        <taxon>Mycoplasmataceae</taxon>
        <taxon>Mycoplasma</taxon>
    </lineage>
</organism>
<keyword evidence="2" id="KW-0732">Signal</keyword>
<accession>A0A1A9QG15</accession>
<dbReference type="RefSeq" id="WP_187149886.1">
    <property type="nucleotide sequence ID" value="NZ_LWUJ01000010.1"/>
</dbReference>
<dbReference type="EMBL" id="LWUJ01000010">
    <property type="protein sequence ID" value="OAL10650.1"/>
    <property type="molecule type" value="Genomic_DNA"/>
</dbReference>
<reference evidence="4" key="1">
    <citation type="submission" date="2016-04" db="EMBL/GenBank/DDBJ databases">
        <authorList>
            <person name="Quiroz-Castaneda R.E."/>
            <person name="Martinez-Ocampo F."/>
        </authorList>
    </citation>
    <scope>NUCLEOTIDE SEQUENCE [LARGE SCALE GENOMIC DNA]</scope>
    <source>
        <strain evidence="4">INIFAP01</strain>
    </source>
</reference>
<feature type="compositionally biased region" description="Basic and acidic residues" evidence="1">
    <location>
        <begin position="183"/>
        <end position="193"/>
    </location>
</feature>
<feature type="compositionally biased region" description="Polar residues" evidence="1">
    <location>
        <begin position="280"/>
        <end position="296"/>
    </location>
</feature>
<feature type="compositionally biased region" description="Basic and acidic residues" evidence="1">
    <location>
        <begin position="297"/>
        <end position="316"/>
    </location>
</feature>
<comment type="caution">
    <text evidence="3">The sequence shown here is derived from an EMBL/GenBank/DDBJ whole genome shotgun (WGS) entry which is preliminary data.</text>
</comment>
<sequence length="353" mass="38700">MFSSIKFLKIALPVATVTSATIATTLLVSSSKNDLNNKEQDLDEGLKDFSEVNENFKDRKIFYAKNGKGKGTTELSEAESKRIEELMAKGAEITDQGERRDTVPENVDSRPQESSSQPTDSKEVHEPSINLPKTEKNTSQGEPQSQEAKTSVSNKEQSDVKSGGGLDSSNQSDNPDLGNVQGSDEKAGTKEGEVGGDIQQEGEGKLKGEPQTNEINEDNSNDLGEAGKEQSEEQDGDSLTEAKTTEPQNDDSESGSELKTLEHKEDEKDNPKETGKDSNQHQQGSEGFENSNQDQRGSYKESERHQNHQQQDRGEGDLFGDSDVTRFDLAELQRWQNELGSAKDALSEILSKL</sequence>
<feature type="chain" id="PRO_5008394760" evidence="2">
    <location>
        <begin position="24"/>
        <end position="353"/>
    </location>
</feature>
<feature type="compositionally biased region" description="Polar residues" evidence="1">
    <location>
        <begin position="137"/>
        <end position="155"/>
    </location>
</feature>
<dbReference type="STRING" id="432608.A6V39_01100"/>
<name>A0A1A9QG15_9MOLU</name>
<feature type="signal peptide" evidence="2">
    <location>
        <begin position="1"/>
        <end position="23"/>
    </location>
</feature>
<evidence type="ECO:0000313" key="3">
    <source>
        <dbReference type="EMBL" id="OAL10650.1"/>
    </source>
</evidence>
<feature type="compositionally biased region" description="Basic and acidic residues" evidence="1">
    <location>
        <begin position="259"/>
        <end position="279"/>
    </location>
</feature>
<dbReference type="AlphaFoldDB" id="A0A1A9QG15"/>